<dbReference type="EMBL" id="MWPH01000001">
    <property type="protein sequence ID" value="OVE85348.1"/>
    <property type="molecule type" value="Genomic_DNA"/>
</dbReference>
<gene>
    <name evidence="11" type="ORF">B2G88_00525</name>
</gene>
<dbReference type="EC" id="2.1.1.137" evidence="4"/>
<evidence type="ECO:0000256" key="4">
    <source>
        <dbReference type="ARBA" id="ARBA00034521"/>
    </source>
</evidence>
<name>A0A202EAZ3_9EURY</name>
<evidence type="ECO:0000256" key="8">
    <source>
        <dbReference type="ARBA" id="ARBA00048428"/>
    </source>
</evidence>
<dbReference type="SUPFAM" id="SSF53335">
    <property type="entry name" value="S-adenosyl-L-methionine-dependent methyltransferases"/>
    <property type="match status" value="1"/>
</dbReference>
<reference evidence="11 12" key="1">
    <citation type="submission" date="2017-02" db="EMBL/GenBank/DDBJ databases">
        <title>Natronthermophilus aegyptiacus gen. nov.,sp. nov., an aerobic, extremely halophilic alkalithermophilic archaeon isolated from the athalassohaline Wadi An Natrun, Egypt.</title>
        <authorList>
            <person name="Zhao B."/>
        </authorList>
    </citation>
    <scope>NUCLEOTIDE SEQUENCE [LARGE SCALE GENOMIC DNA]</scope>
    <source>
        <strain evidence="11 12">CGMCC 1.3597</strain>
    </source>
</reference>
<dbReference type="PANTHER" id="PTHR43675">
    <property type="entry name" value="ARSENITE METHYLTRANSFERASE"/>
    <property type="match status" value="1"/>
</dbReference>
<dbReference type="InterPro" id="IPR029063">
    <property type="entry name" value="SAM-dependent_MTases_sf"/>
</dbReference>
<dbReference type="Gene3D" id="3.40.50.150">
    <property type="entry name" value="Vaccinia Virus protein VP39"/>
    <property type="match status" value="1"/>
</dbReference>
<feature type="domain" description="Methyltransferase" evidence="10">
    <location>
        <begin position="100"/>
        <end position="246"/>
    </location>
</feature>
<proteinExistence type="inferred from homology"/>
<evidence type="ECO:0000256" key="3">
    <source>
        <dbReference type="ARBA" id="ARBA00034487"/>
    </source>
</evidence>
<keyword evidence="2" id="KW-0949">S-adenosyl-L-methionine</keyword>
<keyword evidence="11" id="KW-0489">Methyltransferase</keyword>
<dbReference type="NCBIfam" id="NF008823">
    <property type="entry name" value="PRK11873.1"/>
    <property type="match status" value="1"/>
</dbReference>
<dbReference type="OrthoDB" id="57427at2157"/>
<evidence type="ECO:0000313" key="11">
    <source>
        <dbReference type="EMBL" id="OVE85348.1"/>
    </source>
</evidence>
<evidence type="ECO:0000313" key="12">
    <source>
        <dbReference type="Proteomes" id="UP000196084"/>
    </source>
</evidence>
<protein>
    <recommendedName>
        <fullName evidence="5">Arsenite methyltransferase</fullName>
        <ecNumber evidence="4">2.1.1.137</ecNumber>
    </recommendedName>
</protein>
<dbReference type="CDD" id="cd02440">
    <property type="entry name" value="AdoMet_MTases"/>
    <property type="match status" value="1"/>
</dbReference>
<comment type="caution">
    <text evidence="11">The sequence shown here is derived from an EMBL/GenBank/DDBJ whole genome shotgun (WGS) entry which is preliminary data.</text>
</comment>
<evidence type="ECO:0000259" key="10">
    <source>
        <dbReference type="Pfam" id="PF13847"/>
    </source>
</evidence>
<dbReference type="Proteomes" id="UP000196084">
    <property type="component" value="Unassembled WGS sequence"/>
</dbReference>
<comment type="catalytic activity">
    <reaction evidence="7">
        <text>arsenic triglutathione + 2 [thioredoxin]-dithiol + 2 S-adenosyl-L-methionine + H2O = dimethylarsinous acid + 2 [thioredoxin]-disulfide + 3 glutathione + 2 S-adenosyl-L-homocysteine + 2 H(+)</text>
        <dbReference type="Rhea" id="RHEA:69464"/>
        <dbReference type="Rhea" id="RHEA-COMP:10698"/>
        <dbReference type="Rhea" id="RHEA-COMP:10700"/>
        <dbReference type="ChEBI" id="CHEBI:15377"/>
        <dbReference type="ChEBI" id="CHEBI:15378"/>
        <dbReference type="ChEBI" id="CHEBI:23808"/>
        <dbReference type="ChEBI" id="CHEBI:29950"/>
        <dbReference type="ChEBI" id="CHEBI:50058"/>
        <dbReference type="ChEBI" id="CHEBI:57856"/>
        <dbReference type="ChEBI" id="CHEBI:57925"/>
        <dbReference type="ChEBI" id="CHEBI:59789"/>
        <dbReference type="ChEBI" id="CHEBI:183640"/>
        <dbReference type="EC" id="2.1.1.137"/>
    </reaction>
</comment>
<dbReference type="PANTHER" id="PTHR43675:SF8">
    <property type="entry name" value="ARSENITE METHYLTRANSFERASE"/>
    <property type="match status" value="1"/>
</dbReference>
<comment type="catalytic activity">
    <reaction evidence="8">
        <text>arsenic triglutathione + 3 [thioredoxin]-dithiol + 3 S-adenosyl-L-methionine = trimethylarsine + 3 [thioredoxin]-disulfide + 3 glutathione + 3 S-adenosyl-L-homocysteine + 3 H(+)</text>
        <dbReference type="Rhea" id="RHEA:69432"/>
        <dbReference type="Rhea" id="RHEA-COMP:10698"/>
        <dbReference type="Rhea" id="RHEA-COMP:10700"/>
        <dbReference type="ChEBI" id="CHEBI:15378"/>
        <dbReference type="ChEBI" id="CHEBI:27130"/>
        <dbReference type="ChEBI" id="CHEBI:29950"/>
        <dbReference type="ChEBI" id="CHEBI:50058"/>
        <dbReference type="ChEBI" id="CHEBI:57856"/>
        <dbReference type="ChEBI" id="CHEBI:57925"/>
        <dbReference type="ChEBI" id="CHEBI:59789"/>
        <dbReference type="ChEBI" id="CHEBI:183640"/>
        <dbReference type="EC" id="2.1.1.137"/>
    </reaction>
</comment>
<accession>A0A202EAZ3</accession>
<evidence type="ECO:0000256" key="2">
    <source>
        <dbReference type="ARBA" id="ARBA00022691"/>
    </source>
</evidence>
<dbReference type="InterPro" id="IPR025714">
    <property type="entry name" value="Methyltranfer_dom"/>
</dbReference>
<dbReference type="Pfam" id="PF13847">
    <property type="entry name" value="Methyltransf_31"/>
    <property type="match status" value="1"/>
</dbReference>
<dbReference type="GO" id="GO:0032259">
    <property type="term" value="P:methylation"/>
    <property type="evidence" value="ECO:0007669"/>
    <property type="project" value="UniProtKB-KW"/>
</dbReference>
<evidence type="ECO:0000256" key="5">
    <source>
        <dbReference type="ARBA" id="ARBA00034545"/>
    </source>
</evidence>
<comment type="similarity">
    <text evidence="3">Belongs to the methyltransferase superfamily. Arsenite methyltransferase family.</text>
</comment>
<dbReference type="GO" id="GO:0030791">
    <property type="term" value="F:arsenite methyltransferase activity"/>
    <property type="evidence" value="ECO:0007669"/>
    <property type="project" value="UniProtKB-EC"/>
</dbReference>
<organism evidence="11 12">
    <name type="scientific">Natronolimnobius baerhuensis</name>
    <dbReference type="NCBI Taxonomy" id="253108"/>
    <lineage>
        <taxon>Archaea</taxon>
        <taxon>Methanobacteriati</taxon>
        <taxon>Methanobacteriota</taxon>
        <taxon>Stenosarchaea group</taxon>
        <taxon>Halobacteria</taxon>
        <taxon>Halobacteriales</taxon>
        <taxon>Natrialbaceae</taxon>
        <taxon>Natronolimnobius</taxon>
    </lineage>
</organism>
<dbReference type="InterPro" id="IPR026669">
    <property type="entry name" value="Arsenite_MeTrfase-like"/>
</dbReference>
<evidence type="ECO:0000256" key="9">
    <source>
        <dbReference type="SAM" id="MobiDB-lite"/>
    </source>
</evidence>
<sequence length="275" mass="28981">MTDSSTNDDSTDRRASVRETYGTLAEVGESCCETDSPDDHSCSTASENEMAGDERANANPVADASRSLALGYDGDDLEEVPDGSNLGLGCGNPVAVAALEAGESVLDLGSGGGFDCFLAAQEVGPEGQVIGVDMTPEMIDRARENARESEFDHVEFRLGEIEHLPVANETIDVILSNCVVNLSSAKPQVFREAFRVLRPGGKLAISDLVATEPLPPAVRDDPEKIDACVGGAATIDELERWLAAAGFVDGSITVDGEWTEDLPIVSARINARKPA</sequence>
<evidence type="ECO:0000256" key="6">
    <source>
        <dbReference type="ARBA" id="ARBA00047941"/>
    </source>
</evidence>
<evidence type="ECO:0000256" key="7">
    <source>
        <dbReference type="ARBA" id="ARBA00047943"/>
    </source>
</evidence>
<dbReference type="AlphaFoldDB" id="A0A202EAZ3"/>
<keyword evidence="1 11" id="KW-0808">Transferase</keyword>
<comment type="catalytic activity">
    <reaction evidence="6">
        <text>arsenic triglutathione + [thioredoxin]-dithiol + S-adenosyl-L-methionine + 2 H2O = methylarsonous acid + [thioredoxin]-disulfide + 3 glutathione + S-adenosyl-L-homocysteine + H(+)</text>
        <dbReference type="Rhea" id="RHEA:69460"/>
        <dbReference type="Rhea" id="RHEA-COMP:10698"/>
        <dbReference type="Rhea" id="RHEA-COMP:10700"/>
        <dbReference type="ChEBI" id="CHEBI:15377"/>
        <dbReference type="ChEBI" id="CHEBI:15378"/>
        <dbReference type="ChEBI" id="CHEBI:17826"/>
        <dbReference type="ChEBI" id="CHEBI:29950"/>
        <dbReference type="ChEBI" id="CHEBI:50058"/>
        <dbReference type="ChEBI" id="CHEBI:57856"/>
        <dbReference type="ChEBI" id="CHEBI:57925"/>
        <dbReference type="ChEBI" id="CHEBI:59789"/>
        <dbReference type="ChEBI" id="CHEBI:183640"/>
        <dbReference type="EC" id="2.1.1.137"/>
    </reaction>
</comment>
<evidence type="ECO:0000256" key="1">
    <source>
        <dbReference type="ARBA" id="ARBA00022679"/>
    </source>
</evidence>
<feature type="region of interest" description="Disordered" evidence="9">
    <location>
        <begin position="29"/>
        <end position="60"/>
    </location>
</feature>
<feature type="region of interest" description="Disordered" evidence="9">
    <location>
        <begin position="1"/>
        <end position="20"/>
    </location>
</feature>
<dbReference type="RefSeq" id="WP_087713683.1">
    <property type="nucleotide sequence ID" value="NZ_MWPH01000001.1"/>
</dbReference>
<keyword evidence="12" id="KW-1185">Reference proteome</keyword>